<dbReference type="PANTHER" id="PTHR30097:SF4">
    <property type="entry name" value="SLR6042 PROTEIN"/>
    <property type="match status" value="1"/>
</dbReference>
<dbReference type="GO" id="GO:0022857">
    <property type="term" value="F:transmembrane transporter activity"/>
    <property type="evidence" value="ECO:0007669"/>
    <property type="project" value="InterPro"/>
</dbReference>
<dbReference type="GO" id="GO:0030313">
    <property type="term" value="C:cell envelope"/>
    <property type="evidence" value="ECO:0007669"/>
    <property type="project" value="TreeGrafter"/>
</dbReference>
<evidence type="ECO:0000259" key="6">
    <source>
        <dbReference type="Pfam" id="PF25954"/>
    </source>
</evidence>
<feature type="domain" description="CusB-like beta-barrel" evidence="6">
    <location>
        <begin position="246"/>
        <end position="316"/>
    </location>
</feature>
<dbReference type="AlphaFoldDB" id="A0A562SPE7"/>
<dbReference type="OrthoDB" id="9814657at2"/>
<evidence type="ECO:0000256" key="1">
    <source>
        <dbReference type="ARBA" id="ARBA00009477"/>
    </source>
</evidence>
<accession>A0A562SPE7</accession>
<dbReference type="InterPro" id="IPR051909">
    <property type="entry name" value="MFP_Cation_Efflux"/>
</dbReference>
<dbReference type="Gene3D" id="1.10.287.470">
    <property type="entry name" value="Helix hairpin bin"/>
    <property type="match status" value="1"/>
</dbReference>
<evidence type="ECO:0000313" key="8">
    <source>
        <dbReference type="Proteomes" id="UP000316778"/>
    </source>
</evidence>
<evidence type="ECO:0000256" key="4">
    <source>
        <dbReference type="SAM" id="SignalP"/>
    </source>
</evidence>
<dbReference type="PANTHER" id="PTHR30097">
    <property type="entry name" value="CATION EFFLUX SYSTEM PROTEIN CUSB"/>
    <property type="match status" value="1"/>
</dbReference>
<dbReference type="FunFam" id="2.40.30.170:FF:000010">
    <property type="entry name" value="Efflux RND transporter periplasmic adaptor subunit"/>
    <property type="match status" value="1"/>
</dbReference>
<comment type="caution">
    <text evidence="7">The sequence shown here is derived from an EMBL/GenBank/DDBJ whole genome shotgun (WGS) entry which is preliminary data.</text>
</comment>
<name>A0A562SPE7_CHIJA</name>
<keyword evidence="4" id="KW-0732">Signal</keyword>
<dbReference type="Gene3D" id="2.40.50.100">
    <property type="match status" value="1"/>
</dbReference>
<evidence type="ECO:0000259" key="5">
    <source>
        <dbReference type="Pfam" id="PF25917"/>
    </source>
</evidence>
<dbReference type="InterPro" id="IPR006143">
    <property type="entry name" value="RND_pump_MFP"/>
</dbReference>
<protein>
    <submittedName>
        <fullName evidence="7">Cobalt-zinc-cadmium efflux system membrane fusion protein</fullName>
    </submittedName>
</protein>
<dbReference type="RefSeq" id="WP_145718738.1">
    <property type="nucleotide sequence ID" value="NZ_BAAAFY010000006.1"/>
</dbReference>
<feature type="region of interest" description="Disordered" evidence="3">
    <location>
        <begin position="25"/>
        <end position="48"/>
    </location>
</feature>
<dbReference type="InterPro" id="IPR058792">
    <property type="entry name" value="Beta-barrel_RND_2"/>
</dbReference>
<feature type="chain" id="PRO_5022011624" evidence="4">
    <location>
        <begin position="20"/>
        <end position="404"/>
    </location>
</feature>
<feature type="domain" description="Multidrug resistance protein MdtA-like barrel-sandwich hybrid" evidence="5">
    <location>
        <begin position="92"/>
        <end position="236"/>
    </location>
</feature>
<dbReference type="GO" id="GO:0016020">
    <property type="term" value="C:membrane"/>
    <property type="evidence" value="ECO:0007669"/>
    <property type="project" value="InterPro"/>
</dbReference>
<dbReference type="NCBIfam" id="TIGR01730">
    <property type="entry name" value="RND_mfp"/>
    <property type="match status" value="1"/>
</dbReference>
<proteinExistence type="inferred from homology"/>
<evidence type="ECO:0000313" key="7">
    <source>
        <dbReference type="EMBL" id="TWI82550.1"/>
    </source>
</evidence>
<keyword evidence="8" id="KW-1185">Reference proteome</keyword>
<dbReference type="Pfam" id="PF25954">
    <property type="entry name" value="Beta-barrel_RND_2"/>
    <property type="match status" value="1"/>
</dbReference>
<reference evidence="7 8" key="1">
    <citation type="journal article" date="2013" name="Stand. Genomic Sci.">
        <title>Genomic Encyclopedia of Type Strains, Phase I: The one thousand microbial genomes (KMG-I) project.</title>
        <authorList>
            <person name="Kyrpides N.C."/>
            <person name="Woyke T."/>
            <person name="Eisen J.A."/>
            <person name="Garrity G."/>
            <person name="Lilburn T.G."/>
            <person name="Beck B.J."/>
            <person name="Whitman W.B."/>
            <person name="Hugenholtz P."/>
            <person name="Klenk H.P."/>
        </authorList>
    </citation>
    <scope>NUCLEOTIDE SEQUENCE [LARGE SCALE GENOMIC DNA]</scope>
    <source>
        <strain evidence="7 8">DSM 13484</strain>
    </source>
</reference>
<evidence type="ECO:0000256" key="2">
    <source>
        <dbReference type="ARBA" id="ARBA00022448"/>
    </source>
</evidence>
<dbReference type="GO" id="GO:0015679">
    <property type="term" value="P:plasma membrane copper ion transport"/>
    <property type="evidence" value="ECO:0007669"/>
    <property type="project" value="TreeGrafter"/>
</dbReference>
<dbReference type="Gene3D" id="2.40.420.20">
    <property type="match status" value="1"/>
</dbReference>
<dbReference type="SUPFAM" id="SSF111369">
    <property type="entry name" value="HlyD-like secretion proteins"/>
    <property type="match status" value="1"/>
</dbReference>
<gene>
    <name evidence="7" type="ORF">LX66_5124</name>
</gene>
<organism evidence="7 8">
    <name type="scientific">Chitinophaga japonensis</name>
    <name type="common">Flexibacter japonensis</name>
    <dbReference type="NCBI Taxonomy" id="104662"/>
    <lineage>
        <taxon>Bacteria</taxon>
        <taxon>Pseudomonadati</taxon>
        <taxon>Bacteroidota</taxon>
        <taxon>Chitinophagia</taxon>
        <taxon>Chitinophagales</taxon>
        <taxon>Chitinophagaceae</taxon>
        <taxon>Chitinophaga</taxon>
    </lineage>
</organism>
<dbReference type="EMBL" id="VLLG01000006">
    <property type="protein sequence ID" value="TWI82550.1"/>
    <property type="molecule type" value="Genomic_DNA"/>
</dbReference>
<comment type="similarity">
    <text evidence="1">Belongs to the membrane fusion protein (MFP) (TC 8.A.1) family.</text>
</comment>
<dbReference type="Gene3D" id="2.40.30.170">
    <property type="match status" value="1"/>
</dbReference>
<evidence type="ECO:0000256" key="3">
    <source>
        <dbReference type="SAM" id="MobiDB-lite"/>
    </source>
</evidence>
<dbReference type="InterPro" id="IPR058625">
    <property type="entry name" value="MdtA-like_BSH"/>
</dbReference>
<dbReference type="GO" id="GO:0060003">
    <property type="term" value="P:copper ion export"/>
    <property type="evidence" value="ECO:0007669"/>
    <property type="project" value="TreeGrafter"/>
</dbReference>
<keyword evidence="2" id="KW-0813">Transport</keyword>
<sequence length="404" mass="44887">MTKQYISLFAGILAAVTMAACNNREQSTHAGKQEDQHTAPAQDSSGTGMREVHLSGAQFKRLGIRVDTLPQRRMSGIVEANGQLEVPPQHEATVTTVLGANVAAINVIEGDKVNKGQVLATVSHPDLTRLQTDYVKAWHRLQFLEKEYDRQQRLYEAEVGSGKNFQQTAADYRAMEGEVRGYEAQLRQLHLDAQKVRAGSIYTYVPVISPIDGYIEKVLVQVGQYMQPQTPMFLVVNTDHIHADLMVFEKDAHKVRKGQTITFTVASAPGSELSATIYSVGKLFEQNPKTVHVHAEIDNKKDMLIPGMYINGKIHTSEESVMALPEAAIIEEENRSYIFVARQRQQNGQTEWAFQPVAVRKGMEHEGWVAITPVDPLPAGAQVSWNNAYYLVAEMKKGEAGHGH</sequence>
<dbReference type="PROSITE" id="PS51257">
    <property type="entry name" value="PROKAR_LIPOPROTEIN"/>
    <property type="match status" value="1"/>
</dbReference>
<dbReference type="Proteomes" id="UP000316778">
    <property type="component" value="Unassembled WGS sequence"/>
</dbReference>
<feature type="signal peptide" evidence="4">
    <location>
        <begin position="1"/>
        <end position="19"/>
    </location>
</feature>
<dbReference type="Pfam" id="PF25917">
    <property type="entry name" value="BSH_RND"/>
    <property type="match status" value="1"/>
</dbReference>